<evidence type="ECO:0000256" key="8">
    <source>
        <dbReference type="ARBA" id="ARBA00022825"/>
    </source>
</evidence>
<dbReference type="GO" id="GO:0008240">
    <property type="term" value="F:tripeptidyl-peptidase activity"/>
    <property type="evidence" value="ECO:0007669"/>
    <property type="project" value="UniProtKB-EC"/>
</dbReference>
<feature type="domain" description="Peptidase S53" evidence="13">
    <location>
        <begin position="225"/>
        <end position="576"/>
    </location>
</feature>
<evidence type="ECO:0000256" key="1">
    <source>
        <dbReference type="ARBA" id="ARBA00001910"/>
    </source>
</evidence>
<dbReference type="STRING" id="1314771.A0A197JJ76"/>
<dbReference type="GO" id="GO:0046872">
    <property type="term" value="F:metal ion binding"/>
    <property type="evidence" value="ECO:0007669"/>
    <property type="project" value="UniProtKB-UniRule"/>
</dbReference>
<feature type="active site" description="Charge relay system" evidence="11">
    <location>
        <position position="301"/>
    </location>
</feature>
<feature type="signal peptide" evidence="12">
    <location>
        <begin position="1"/>
        <end position="20"/>
    </location>
</feature>
<organism evidence="14 15">
    <name type="scientific">Linnemannia elongata AG-77</name>
    <dbReference type="NCBI Taxonomy" id="1314771"/>
    <lineage>
        <taxon>Eukaryota</taxon>
        <taxon>Fungi</taxon>
        <taxon>Fungi incertae sedis</taxon>
        <taxon>Mucoromycota</taxon>
        <taxon>Mortierellomycotina</taxon>
        <taxon>Mortierellomycetes</taxon>
        <taxon>Mortierellales</taxon>
        <taxon>Mortierellaceae</taxon>
        <taxon>Linnemannia</taxon>
    </lineage>
</organism>
<dbReference type="EMBL" id="KV442081">
    <property type="protein sequence ID" value="OAQ25205.1"/>
    <property type="molecule type" value="Genomic_DNA"/>
</dbReference>
<dbReference type="Pfam" id="PF09286">
    <property type="entry name" value="Pro-kuma_activ"/>
    <property type="match status" value="1"/>
</dbReference>
<dbReference type="CDD" id="cd04056">
    <property type="entry name" value="Peptidases_S53"/>
    <property type="match status" value="1"/>
</dbReference>
<evidence type="ECO:0000259" key="13">
    <source>
        <dbReference type="PROSITE" id="PS51695"/>
    </source>
</evidence>
<keyword evidence="5 11" id="KW-0645">Protease</keyword>
<keyword evidence="12" id="KW-0732">Signal</keyword>
<protein>
    <recommendedName>
        <fullName evidence="4">tripeptidyl-peptidase II</fullName>
        <ecNumber evidence="4">3.4.14.10</ecNumber>
    </recommendedName>
</protein>
<feature type="binding site" evidence="11">
    <location>
        <position position="536"/>
    </location>
    <ligand>
        <name>Ca(2+)</name>
        <dbReference type="ChEBI" id="CHEBI:29108"/>
    </ligand>
</feature>
<dbReference type="Pfam" id="PF00082">
    <property type="entry name" value="Peptidase_S8"/>
    <property type="match status" value="1"/>
</dbReference>
<evidence type="ECO:0000256" key="5">
    <source>
        <dbReference type="ARBA" id="ARBA00022670"/>
    </source>
</evidence>
<gene>
    <name evidence="14" type="ORF">K457DRAFT_1858610</name>
</gene>
<evidence type="ECO:0000256" key="9">
    <source>
        <dbReference type="ARBA" id="ARBA00022837"/>
    </source>
</evidence>
<dbReference type="InterPro" id="IPR036852">
    <property type="entry name" value="Peptidase_S8/S53_dom_sf"/>
</dbReference>
<feature type="binding site" evidence="11">
    <location>
        <position position="555"/>
    </location>
    <ligand>
        <name>Ca(2+)</name>
        <dbReference type="ChEBI" id="CHEBI:29108"/>
    </ligand>
</feature>
<dbReference type="SMART" id="SM00944">
    <property type="entry name" value="Pro-kuma_activ"/>
    <property type="match status" value="1"/>
</dbReference>
<comment type="subcellular location">
    <subcellularLocation>
        <location evidence="3">Secreted</location>
        <location evidence="3">Extracellular space</location>
    </subcellularLocation>
</comment>
<keyword evidence="10" id="KW-0865">Zymogen</keyword>
<dbReference type="CDD" id="cd11377">
    <property type="entry name" value="Pro-peptidase_S53"/>
    <property type="match status" value="1"/>
</dbReference>
<dbReference type="Gene3D" id="3.40.50.200">
    <property type="entry name" value="Peptidase S8/S53 domain"/>
    <property type="match status" value="1"/>
</dbReference>
<dbReference type="InterPro" id="IPR000209">
    <property type="entry name" value="Peptidase_S8/S53_dom"/>
</dbReference>
<proteinExistence type="predicted"/>
<feature type="chain" id="PRO_5008275997" description="tripeptidyl-peptidase II" evidence="12">
    <location>
        <begin position="21"/>
        <end position="576"/>
    </location>
</feature>
<dbReference type="InterPro" id="IPR030400">
    <property type="entry name" value="Sedolisin_dom"/>
</dbReference>
<dbReference type="InterPro" id="IPR015366">
    <property type="entry name" value="S53_propep"/>
</dbReference>
<feature type="binding site" evidence="11">
    <location>
        <position position="557"/>
    </location>
    <ligand>
        <name>Ca(2+)</name>
        <dbReference type="ChEBI" id="CHEBI:29108"/>
    </ligand>
</feature>
<comment type="catalytic activity">
    <reaction evidence="1">
        <text>Release of an N-terminal tripeptide from a polypeptide.</text>
        <dbReference type="EC" id="3.4.14.10"/>
    </reaction>
</comment>
<name>A0A197JJ76_9FUNG</name>
<feature type="binding site" evidence="11">
    <location>
        <position position="537"/>
    </location>
    <ligand>
        <name>Ca(2+)</name>
        <dbReference type="ChEBI" id="CHEBI:29108"/>
    </ligand>
</feature>
<dbReference type="OrthoDB" id="409122at2759"/>
<reference evidence="14 15" key="1">
    <citation type="submission" date="2016-05" db="EMBL/GenBank/DDBJ databases">
        <title>Genome sequencing reveals origins of a unique bacterial endosymbiosis in the earliest lineages of terrestrial Fungi.</title>
        <authorList>
            <consortium name="DOE Joint Genome Institute"/>
            <person name="Uehling J."/>
            <person name="Gryganskyi A."/>
            <person name="Hameed K."/>
            <person name="Tschaplinski T."/>
            <person name="Misztal P."/>
            <person name="Wu S."/>
            <person name="Desiro A."/>
            <person name="Vande Pol N."/>
            <person name="Du Z.-Y."/>
            <person name="Zienkiewicz A."/>
            <person name="Zienkiewicz K."/>
            <person name="Morin E."/>
            <person name="Tisserant E."/>
            <person name="Splivallo R."/>
            <person name="Hainaut M."/>
            <person name="Henrissat B."/>
            <person name="Ohm R."/>
            <person name="Kuo A."/>
            <person name="Yan J."/>
            <person name="Lipzen A."/>
            <person name="Nolan M."/>
            <person name="Labutti K."/>
            <person name="Barry K."/>
            <person name="Goldstein A."/>
            <person name="Labbe J."/>
            <person name="Schadt C."/>
            <person name="Tuskan G."/>
            <person name="Grigoriev I."/>
            <person name="Martin F."/>
            <person name="Vilgalys R."/>
            <person name="Bonito G."/>
        </authorList>
    </citation>
    <scope>NUCLEOTIDE SEQUENCE [LARGE SCALE GENOMIC DNA]</scope>
    <source>
        <strain evidence="14 15">AG-77</strain>
    </source>
</reference>
<comment type="function">
    <text evidence="2">Secreted tripeptidyl-peptidase which degrades proteins at acidic pHs and is involved in virulence.</text>
</comment>
<dbReference type="PROSITE" id="PS51695">
    <property type="entry name" value="SEDOLISIN"/>
    <property type="match status" value="1"/>
</dbReference>
<evidence type="ECO:0000256" key="6">
    <source>
        <dbReference type="ARBA" id="ARBA00022723"/>
    </source>
</evidence>
<dbReference type="PANTHER" id="PTHR14218">
    <property type="entry name" value="PROTEASE S8 TRIPEPTIDYL PEPTIDASE I CLN2"/>
    <property type="match status" value="1"/>
</dbReference>
<keyword evidence="9 11" id="KW-0106">Calcium</keyword>
<dbReference type="GO" id="GO:0006508">
    <property type="term" value="P:proteolysis"/>
    <property type="evidence" value="ECO:0007669"/>
    <property type="project" value="UniProtKB-KW"/>
</dbReference>
<feature type="active site" description="Charge relay system" evidence="11">
    <location>
        <position position="305"/>
    </location>
</feature>
<dbReference type="SUPFAM" id="SSF54897">
    <property type="entry name" value="Protease propeptides/inhibitors"/>
    <property type="match status" value="1"/>
</dbReference>
<dbReference type="SUPFAM" id="SSF52743">
    <property type="entry name" value="Subtilisin-like"/>
    <property type="match status" value="1"/>
</dbReference>
<evidence type="ECO:0000256" key="2">
    <source>
        <dbReference type="ARBA" id="ARBA00002451"/>
    </source>
</evidence>
<keyword evidence="8 11" id="KW-0720">Serine protease</keyword>
<evidence type="ECO:0000256" key="3">
    <source>
        <dbReference type="ARBA" id="ARBA00004239"/>
    </source>
</evidence>
<dbReference type="PANTHER" id="PTHR14218:SF15">
    <property type="entry name" value="TRIPEPTIDYL-PEPTIDASE 1"/>
    <property type="match status" value="1"/>
</dbReference>
<keyword evidence="15" id="KW-1185">Reference proteome</keyword>
<comment type="cofactor">
    <cofactor evidence="11">
        <name>Ca(2+)</name>
        <dbReference type="ChEBI" id="CHEBI:29108"/>
    </cofactor>
    <text evidence="11">Binds 1 Ca(2+) ion per subunit.</text>
</comment>
<dbReference type="GO" id="GO:0004252">
    <property type="term" value="F:serine-type endopeptidase activity"/>
    <property type="evidence" value="ECO:0007669"/>
    <property type="project" value="UniProtKB-UniRule"/>
</dbReference>
<dbReference type="EC" id="3.4.14.10" evidence="4"/>
<evidence type="ECO:0000256" key="10">
    <source>
        <dbReference type="ARBA" id="ARBA00023145"/>
    </source>
</evidence>
<feature type="active site" description="Charge relay system" evidence="11">
    <location>
        <position position="495"/>
    </location>
</feature>
<dbReference type="AlphaFoldDB" id="A0A197JJ76"/>
<evidence type="ECO:0000313" key="15">
    <source>
        <dbReference type="Proteomes" id="UP000078512"/>
    </source>
</evidence>
<evidence type="ECO:0000256" key="12">
    <source>
        <dbReference type="SAM" id="SignalP"/>
    </source>
</evidence>
<sequence>MTRLAFTLILLALLAGIALAAPQPIPPLPPSTPAPTDVPGVPDFTKFVPGPKLDSIPPNYVDLGVAPRSTVVSVTIGLKLSNFDNFLAQLSDISDFQSLNYGKHLSAEALAVLEPPKQQIDLALTWLKTFSIDATYSRGYLTFNVTVDVMTKLFQAEYHVYRSAITNQEIIRTLSYNVVSVLADLFEVVLPGIDFDDIDHHPKTSPAPGLQALHKRQAPPSCNSQVTPSCLQDLYGIPKDPARQPQNTLSVPGFLNEYANSQDLNFFLSNTRPNLIPRPSFSTKFIDGGKNPQEPNTAGVEANLDTQYTVGLVNGGHVEFYSSALNSLQGFINMANSWLAMDSPPSVVSISYGFDEKQVSPATARNLCNQFAQLGARGVSVIVASGDGGVGGGRPKDTCPQFVPTFPASCPYVTAVGATVGMTETGADLSSGGFSNYFPRPTYQNAAVTGYLGRLGSMYQGRYNTNGRAFPDVAAQGVNIAIAHKGQAISVDGTSASAPIFASVVALINDRLLAKGRKPLGFLNPFIYQKQGIFNDISTGSNPSCGTKGFPATQGYDCVTGLGTPNFGRFAAAVGV</sequence>
<keyword evidence="7 11" id="KW-0378">Hydrolase</keyword>
<dbReference type="InterPro" id="IPR050819">
    <property type="entry name" value="Tripeptidyl-peptidase_I"/>
</dbReference>
<evidence type="ECO:0000256" key="11">
    <source>
        <dbReference type="PROSITE-ProRule" id="PRU01032"/>
    </source>
</evidence>
<keyword evidence="6 11" id="KW-0479">Metal-binding</keyword>
<dbReference type="Proteomes" id="UP000078512">
    <property type="component" value="Unassembled WGS sequence"/>
</dbReference>
<evidence type="ECO:0000256" key="4">
    <source>
        <dbReference type="ARBA" id="ARBA00012462"/>
    </source>
</evidence>
<evidence type="ECO:0000256" key="7">
    <source>
        <dbReference type="ARBA" id="ARBA00022801"/>
    </source>
</evidence>
<accession>A0A197JJ76</accession>
<evidence type="ECO:0000313" key="14">
    <source>
        <dbReference type="EMBL" id="OAQ25205.1"/>
    </source>
</evidence>
<dbReference type="GO" id="GO:0005576">
    <property type="term" value="C:extracellular region"/>
    <property type="evidence" value="ECO:0007669"/>
    <property type="project" value="UniProtKB-SubCell"/>
</dbReference>